<gene>
    <name evidence="2" type="ORF">HNR67_002197</name>
</gene>
<dbReference type="EMBL" id="JACHMH010000001">
    <property type="protein sequence ID" value="MBB4676079.1"/>
    <property type="molecule type" value="Genomic_DNA"/>
</dbReference>
<evidence type="ECO:0000313" key="2">
    <source>
        <dbReference type="EMBL" id="MBB4676079.1"/>
    </source>
</evidence>
<dbReference type="Proteomes" id="UP000533598">
    <property type="component" value="Unassembled WGS sequence"/>
</dbReference>
<keyword evidence="3" id="KW-1185">Reference proteome</keyword>
<dbReference type="AlphaFoldDB" id="A0A7W7C7P9"/>
<reference evidence="2 3" key="1">
    <citation type="submission" date="2020-08" db="EMBL/GenBank/DDBJ databases">
        <title>Sequencing the genomes of 1000 actinobacteria strains.</title>
        <authorList>
            <person name="Klenk H.-P."/>
        </authorList>
    </citation>
    <scope>NUCLEOTIDE SEQUENCE [LARGE SCALE GENOMIC DNA]</scope>
    <source>
        <strain evidence="2 3">DSM 44230</strain>
    </source>
</reference>
<protein>
    <submittedName>
        <fullName evidence="2">Uncharacterized protein</fullName>
    </submittedName>
</protein>
<organism evidence="2 3">
    <name type="scientific">Crossiella cryophila</name>
    <dbReference type="NCBI Taxonomy" id="43355"/>
    <lineage>
        <taxon>Bacteria</taxon>
        <taxon>Bacillati</taxon>
        <taxon>Actinomycetota</taxon>
        <taxon>Actinomycetes</taxon>
        <taxon>Pseudonocardiales</taxon>
        <taxon>Pseudonocardiaceae</taxon>
        <taxon>Crossiella</taxon>
    </lineage>
</organism>
<evidence type="ECO:0000313" key="3">
    <source>
        <dbReference type="Proteomes" id="UP000533598"/>
    </source>
</evidence>
<name>A0A7W7C7P9_9PSEU</name>
<evidence type="ECO:0000256" key="1">
    <source>
        <dbReference type="SAM" id="MobiDB-lite"/>
    </source>
</evidence>
<feature type="region of interest" description="Disordered" evidence="1">
    <location>
        <begin position="1"/>
        <end position="21"/>
    </location>
</feature>
<comment type="caution">
    <text evidence="2">The sequence shown here is derived from an EMBL/GenBank/DDBJ whole genome shotgun (WGS) entry which is preliminary data.</text>
</comment>
<sequence length="71" mass="7641">MGGKVKNKSKSKEQCSYGSPIPVSLPIPNHIPGKRPVAVERLGRRQVAGRLPGMWCVLSRLTGMGEPLGEC</sequence>
<accession>A0A7W7C7P9</accession>
<proteinExistence type="predicted"/>